<dbReference type="Gene3D" id="2.60.40.4100">
    <property type="entry name" value="Zona pellucida, ZP-C domain"/>
    <property type="match status" value="1"/>
</dbReference>
<dbReference type="InterPro" id="IPR001507">
    <property type="entry name" value="ZP_dom"/>
</dbReference>
<sequence length="603" mass="68334">MKTKWYSIILWSVLSLGLLSSAVDTYESPLKRRKVVFKLPLAKYRESNRRLPAGTPPEPQRGYRGSYSASAPVTLGPIRPGKPELKIQSDFAYLPDVSVTCSTSDFVVRIKPAFYGLGAEAEELLLGSSCKSNGLLRPYGDLLFSYPLTACDGVREMPHGYLVYKFVLHYEPSPKRFPSRAHRVDVDIECRYPRNHHVHQLAVQPTWETVVFRKRLKSRRTDYQITLMDDSWSRPVTTRVYQLGQKVHIQVSAPHLPAGGKLYIRSCYVAPSSGSKSSPKYSIIDNFGCMLDSKGDLGASEFVSRTDRTVRLSMLAFQFTADPNTEVSIHCRLFVTSEDPSPVYKSCTYRGNRWRALTGDDSICECCESRCVTPKPRRAIMKGSASSGSLLVSDQSYTVKDQFLPLSLPQDSIRKQRTTNRYSDEKHRRDKILGKAVKYNDGEEESGPAFGAMTGLDLDEFGFGERVLKGKWNESEVKHLDKLREEGSPYEKEDSDERSENEVNDIEQAIDLNQKESEMISHRVQLEHSPLSEIDVQPPDSRDEGGNGTHGGKEVEVEEKGLMMSHEVQWKNDSRLADAEDGEEMTWYFFWSFHSMNVHCTEK</sequence>
<keyword evidence="7" id="KW-0272">Extracellular matrix</keyword>
<dbReference type="FunFam" id="2.60.40.4100:FF:000002">
    <property type="entry name" value="Zona pellucida sperm-binding protein 3"/>
    <property type="match status" value="1"/>
</dbReference>
<evidence type="ECO:0000256" key="4">
    <source>
        <dbReference type="ARBA" id="ARBA00017980"/>
    </source>
</evidence>
<evidence type="ECO:0000313" key="19">
    <source>
        <dbReference type="Ensembl" id="ENSONIP00000043045.1"/>
    </source>
</evidence>
<feature type="region of interest" description="Disordered" evidence="16">
    <location>
        <begin position="526"/>
        <end position="553"/>
    </location>
</feature>
<evidence type="ECO:0000256" key="2">
    <source>
        <dbReference type="ARBA" id="ARBA00004498"/>
    </source>
</evidence>
<evidence type="ECO:0000256" key="7">
    <source>
        <dbReference type="ARBA" id="ARBA00022530"/>
    </source>
</evidence>
<evidence type="ECO:0000256" key="9">
    <source>
        <dbReference type="ARBA" id="ARBA00022692"/>
    </source>
</evidence>
<dbReference type="GO" id="GO:2000344">
    <property type="term" value="P:positive regulation of acrosome reaction"/>
    <property type="evidence" value="ECO:0007669"/>
    <property type="project" value="TreeGrafter"/>
</dbReference>
<evidence type="ECO:0000256" key="14">
    <source>
        <dbReference type="ARBA" id="ARBA00023180"/>
    </source>
</evidence>
<feature type="domain" description="ZP" evidence="18">
    <location>
        <begin position="100"/>
        <end position="354"/>
    </location>
</feature>
<keyword evidence="12" id="KW-0472">Membrane</keyword>
<evidence type="ECO:0000256" key="17">
    <source>
        <dbReference type="SAM" id="SignalP"/>
    </source>
</evidence>
<feature type="compositionally biased region" description="Acidic residues" evidence="16">
    <location>
        <begin position="493"/>
        <end position="503"/>
    </location>
</feature>
<dbReference type="Pfam" id="PF23344">
    <property type="entry name" value="ZP-N"/>
    <property type="match status" value="1"/>
</dbReference>
<evidence type="ECO:0000259" key="18">
    <source>
        <dbReference type="PROSITE" id="PS51034"/>
    </source>
</evidence>
<reference evidence="20" key="1">
    <citation type="submission" date="2012-01" db="EMBL/GenBank/DDBJ databases">
        <title>The Genome Sequence of Oreochromis niloticus (Nile Tilapia).</title>
        <authorList>
            <consortium name="Broad Institute Genome Assembly Team"/>
            <consortium name="Broad Institute Sequencing Platform"/>
            <person name="Di Palma F."/>
            <person name="Johnson J."/>
            <person name="Lander E.S."/>
            <person name="Lindblad-Toh K."/>
        </authorList>
    </citation>
    <scope>NUCLEOTIDE SEQUENCE [LARGE SCALE GENOMIC DNA]</scope>
</reference>
<evidence type="ECO:0000256" key="13">
    <source>
        <dbReference type="ARBA" id="ARBA00023157"/>
    </source>
</evidence>
<evidence type="ECO:0000313" key="20">
    <source>
        <dbReference type="Proteomes" id="UP000005207"/>
    </source>
</evidence>
<proteinExistence type="inferred from homology"/>
<feature type="chain" id="PRO_5025599143" description="Zona pellucida sperm-binding protein 3" evidence="17">
    <location>
        <begin position="26"/>
        <end position="603"/>
    </location>
</feature>
<dbReference type="InParanoid" id="A0A669C4H9"/>
<reference evidence="19" key="3">
    <citation type="submission" date="2025-09" db="UniProtKB">
        <authorList>
            <consortium name="Ensembl"/>
        </authorList>
    </citation>
    <scope>IDENTIFICATION</scope>
</reference>
<dbReference type="Proteomes" id="UP000005207">
    <property type="component" value="Linkage group LG19"/>
</dbReference>
<evidence type="ECO:0000256" key="16">
    <source>
        <dbReference type="SAM" id="MobiDB-lite"/>
    </source>
</evidence>
<evidence type="ECO:0000256" key="10">
    <source>
        <dbReference type="ARBA" id="ARBA00022729"/>
    </source>
</evidence>
<accession>A0A669C4H9</accession>
<dbReference type="Gene3D" id="2.60.40.3210">
    <property type="entry name" value="Zona pellucida, ZP-N domain"/>
    <property type="match status" value="1"/>
</dbReference>
<dbReference type="FunFam" id="2.60.40.3210:FF:000001">
    <property type="entry name" value="Zona pellucida sperm-binding protein 3"/>
    <property type="match status" value="1"/>
</dbReference>
<dbReference type="OMA" id="DDSICEC"/>
<dbReference type="GO" id="GO:0035803">
    <property type="term" value="P:egg coat formation"/>
    <property type="evidence" value="ECO:0007669"/>
    <property type="project" value="TreeGrafter"/>
</dbReference>
<keyword evidence="11" id="KW-1133">Transmembrane helix</keyword>
<dbReference type="Pfam" id="PF00100">
    <property type="entry name" value="Zona_pellucida"/>
    <property type="match status" value="1"/>
</dbReference>
<evidence type="ECO:0000256" key="8">
    <source>
        <dbReference type="ARBA" id="ARBA00022685"/>
    </source>
</evidence>
<organism evidence="19 20">
    <name type="scientific">Oreochromis niloticus</name>
    <name type="common">Nile tilapia</name>
    <name type="synonym">Tilapia nilotica</name>
    <dbReference type="NCBI Taxonomy" id="8128"/>
    <lineage>
        <taxon>Eukaryota</taxon>
        <taxon>Metazoa</taxon>
        <taxon>Chordata</taxon>
        <taxon>Craniata</taxon>
        <taxon>Vertebrata</taxon>
        <taxon>Euteleostomi</taxon>
        <taxon>Actinopterygii</taxon>
        <taxon>Neopterygii</taxon>
        <taxon>Teleostei</taxon>
        <taxon>Neoteleostei</taxon>
        <taxon>Acanthomorphata</taxon>
        <taxon>Ovalentaria</taxon>
        <taxon>Cichlomorphae</taxon>
        <taxon>Cichliformes</taxon>
        <taxon>Cichlidae</taxon>
        <taxon>African cichlids</taxon>
        <taxon>Pseudocrenilabrinae</taxon>
        <taxon>Oreochromini</taxon>
        <taxon>Oreochromis</taxon>
    </lineage>
</organism>
<dbReference type="PROSITE" id="PS51034">
    <property type="entry name" value="ZP_2"/>
    <property type="match status" value="1"/>
</dbReference>
<keyword evidence="6" id="KW-0964">Secreted</keyword>
<dbReference type="InterPro" id="IPR042235">
    <property type="entry name" value="ZP-C_dom"/>
</dbReference>
<comment type="subcellular location">
    <subcellularLocation>
        <location evidence="1">Cell membrane</location>
        <topology evidence="1">Single-pass type I membrane protein</topology>
    </subcellularLocation>
    <subcellularLocation>
        <location evidence="2">Secreted</location>
        <location evidence="2">Extracellular space</location>
        <location evidence="2">Extracellular matrix</location>
    </subcellularLocation>
</comment>
<keyword evidence="20" id="KW-1185">Reference proteome</keyword>
<protein>
    <recommendedName>
        <fullName evidence="4">Zona pellucida sperm-binding protein 3</fullName>
    </recommendedName>
    <alternativeName>
        <fullName evidence="15">Zona pellucida glycoprotein 3</fullName>
    </alternativeName>
</protein>
<feature type="compositionally biased region" description="Basic and acidic residues" evidence="16">
    <location>
        <begin position="540"/>
        <end position="553"/>
    </location>
</feature>
<dbReference type="Ensembl" id="ENSONIT00000053990.1">
    <property type="protein sequence ID" value="ENSONIP00000043045.1"/>
    <property type="gene ID" value="ENSONIG00000038881.1"/>
</dbReference>
<dbReference type="SMART" id="SM00241">
    <property type="entry name" value="ZP"/>
    <property type="match status" value="1"/>
</dbReference>
<feature type="region of interest" description="Disordered" evidence="16">
    <location>
        <begin position="483"/>
        <end position="503"/>
    </location>
</feature>
<evidence type="ECO:0000256" key="6">
    <source>
        <dbReference type="ARBA" id="ARBA00022525"/>
    </source>
</evidence>
<dbReference type="GeneTree" id="ENSGT01030000234567"/>
<dbReference type="GO" id="GO:0031012">
    <property type="term" value="C:extracellular matrix"/>
    <property type="evidence" value="ECO:0007669"/>
    <property type="project" value="TreeGrafter"/>
</dbReference>
<keyword evidence="14" id="KW-0325">Glycoprotein</keyword>
<gene>
    <name evidence="19" type="primary">si:ch211-67f13.7</name>
</gene>
<dbReference type="InterPro" id="IPR055356">
    <property type="entry name" value="ZP-N"/>
</dbReference>
<evidence type="ECO:0000256" key="5">
    <source>
        <dbReference type="ARBA" id="ARBA00022475"/>
    </source>
</evidence>
<dbReference type="PANTHER" id="PTHR11576">
    <property type="entry name" value="ZONA PELLUCIDA SPERM-BINDING PROTEIN 3"/>
    <property type="match status" value="1"/>
</dbReference>
<keyword evidence="13" id="KW-1015">Disulfide bond</keyword>
<evidence type="ECO:0000256" key="3">
    <source>
        <dbReference type="ARBA" id="ARBA00006735"/>
    </source>
</evidence>
<reference evidence="19" key="2">
    <citation type="submission" date="2025-08" db="UniProtKB">
        <authorList>
            <consortium name="Ensembl"/>
        </authorList>
    </citation>
    <scope>IDENTIFICATION</scope>
</reference>
<keyword evidence="9" id="KW-0812">Transmembrane</keyword>
<dbReference type="PANTHER" id="PTHR11576:SF16">
    <property type="entry name" value="ZONA PELLUCIDA SPERM-BINDING PROTEIN 3"/>
    <property type="match status" value="1"/>
</dbReference>
<dbReference type="InterPro" id="IPR055355">
    <property type="entry name" value="ZP-C"/>
</dbReference>
<evidence type="ECO:0000256" key="1">
    <source>
        <dbReference type="ARBA" id="ARBA00004251"/>
    </source>
</evidence>
<keyword evidence="8" id="KW-0165">Cleavage on pair of basic residues</keyword>
<keyword evidence="10 17" id="KW-0732">Signal</keyword>
<dbReference type="GO" id="GO:0032190">
    <property type="term" value="F:acrosin binding"/>
    <property type="evidence" value="ECO:0007669"/>
    <property type="project" value="TreeGrafter"/>
</dbReference>
<keyword evidence="5" id="KW-1003">Cell membrane</keyword>
<dbReference type="GO" id="GO:0007339">
    <property type="term" value="P:binding of sperm to zona pellucida"/>
    <property type="evidence" value="ECO:0007669"/>
    <property type="project" value="TreeGrafter"/>
</dbReference>
<evidence type="ECO:0000256" key="12">
    <source>
        <dbReference type="ARBA" id="ARBA00023136"/>
    </source>
</evidence>
<comment type="similarity">
    <text evidence="3">Belongs to the ZP domain family. ZPC subfamily.</text>
</comment>
<feature type="signal peptide" evidence="17">
    <location>
        <begin position="1"/>
        <end position="25"/>
    </location>
</feature>
<dbReference type="AlphaFoldDB" id="A0A669C4H9"/>
<feature type="compositionally biased region" description="Basic and acidic residues" evidence="16">
    <location>
        <begin position="483"/>
        <end position="492"/>
    </location>
</feature>
<dbReference type="GO" id="GO:0005886">
    <property type="term" value="C:plasma membrane"/>
    <property type="evidence" value="ECO:0007669"/>
    <property type="project" value="UniProtKB-SubCell"/>
</dbReference>
<evidence type="ECO:0000256" key="11">
    <source>
        <dbReference type="ARBA" id="ARBA00022989"/>
    </source>
</evidence>
<name>A0A669C4H9_ORENI</name>
<evidence type="ECO:0000256" key="15">
    <source>
        <dbReference type="ARBA" id="ARBA00030824"/>
    </source>
</evidence>